<gene>
    <name evidence="1" type="ORF">QWY28_11095</name>
</gene>
<dbReference type="PANTHER" id="PTHR35446">
    <property type="entry name" value="SI:CH211-175M2.5"/>
    <property type="match status" value="1"/>
</dbReference>
<comment type="caution">
    <text evidence="1">The sequence shown here is derived from an EMBL/GenBank/DDBJ whole genome shotgun (WGS) entry which is preliminary data.</text>
</comment>
<proteinExistence type="predicted"/>
<evidence type="ECO:0000313" key="2">
    <source>
        <dbReference type="Proteomes" id="UP001168620"/>
    </source>
</evidence>
<protein>
    <recommendedName>
        <fullName evidence="3">Peroxidase-related enzyme</fullName>
    </recommendedName>
</protein>
<name>A0ABT8FGF4_9ACTN</name>
<evidence type="ECO:0008006" key="3">
    <source>
        <dbReference type="Google" id="ProtNLM"/>
    </source>
</evidence>
<dbReference type="RefSeq" id="WP_300952599.1">
    <property type="nucleotide sequence ID" value="NZ_JAUHJQ010000003.1"/>
</dbReference>
<dbReference type="InterPro" id="IPR029032">
    <property type="entry name" value="AhpD-like"/>
</dbReference>
<sequence>MASENFVRDPEPYPAVAALLDADRAEHGFVMNLTRVWAHQPDVHRAYVTLVTSAADAAGLSMRDRGVLVTALASTMGDGYCSIAWGGRLADEAGDPAVPVAVLTGTDEGLDERERALAAWARAVARDPGGTTPEDVERLRDVGLGDAEIVAATVYVATRLAFSTVNGALGARPGAGLRDAAPPEVLDAVTWGRPIEDPAGS</sequence>
<reference evidence="1" key="1">
    <citation type="submission" date="2023-06" db="EMBL/GenBank/DDBJ databases">
        <title>Draft genome sequence of Nocardioides sp. SOB77.</title>
        <authorList>
            <person name="Zhang G."/>
        </authorList>
    </citation>
    <scope>NUCLEOTIDE SEQUENCE</scope>
    <source>
        <strain evidence="1">SOB77</strain>
    </source>
</reference>
<dbReference type="SUPFAM" id="SSF69118">
    <property type="entry name" value="AhpD-like"/>
    <property type="match status" value="1"/>
</dbReference>
<keyword evidence="2" id="KW-1185">Reference proteome</keyword>
<organism evidence="1 2">
    <name type="scientific">Nocardioides oceani</name>
    <dbReference type="NCBI Taxonomy" id="3058369"/>
    <lineage>
        <taxon>Bacteria</taxon>
        <taxon>Bacillati</taxon>
        <taxon>Actinomycetota</taxon>
        <taxon>Actinomycetes</taxon>
        <taxon>Propionibacteriales</taxon>
        <taxon>Nocardioidaceae</taxon>
        <taxon>Nocardioides</taxon>
    </lineage>
</organism>
<accession>A0ABT8FGF4</accession>
<dbReference type="Gene3D" id="1.20.1290.10">
    <property type="entry name" value="AhpD-like"/>
    <property type="match status" value="1"/>
</dbReference>
<evidence type="ECO:0000313" key="1">
    <source>
        <dbReference type="EMBL" id="MDN4173492.1"/>
    </source>
</evidence>
<dbReference type="EMBL" id="JAUHJQ010000003">
    <property type="protein sequence ID" value="MDN4173492.1"/>
    <property type="molecule type" value="Genomic_DNA"/>
</dbReference>
<dbReference type="Proteomes" id="UP001168620">
    <property type="component" value="Unassembled WGS sequence"/>
</dbReference>
<dbReference type="PANTHER" id="PTHR35446:SF2">
    <property type="entry name" value="CARBOXYMUCONOLACTONE DECARBOXYLASE-LIKE DOMAIN-CONTAINING PROTEIN"/>
    <property type="match status" value="1"/>
</dbReference>